<keyword evidence="1" id="KW-0812">Transmembrane</keyword>
<dbReference type="STRING" id="91604.ID47_06340"/>
<dbReference type="HOGENOM" id="CLU_1105565_0_0_5"/>
<evidence type="ECO:0000313" key="3">
    <source>
        <dbReference type="Proteomes" id="UP000028926"/>
    </source>
</evidence>
<keyword evidence="1" id="KW-1133">Transmembrane helix</keyword>
<name>A0A077AVN5_9PROT</name>
<dbReference type="OrthoDB" id="7160169at2"/>
<dbReference type="EMBL" id="CP008941">
    <property type="protein sequence ID" value="AIK96441.1"/>
    <property type="molecule type" value="Genomic_DNA"/>
</dbReference>
<proteinExistence type="predicted"/>
<gene>
    <name evidence="2" type="ORF">ID47_06340</name>
</gene>
<keyword evidence="1" id="KW-0472">Membrane</keyword>
<evidence type="ECO:0000313" key="2">
    <source>
        <dbReference type="EMBL" id="AIK96441.1"/>
    </source>
</evidence>
<evidence type="ECO:0008006" key="4">
    <source>
        <dbReference type="Google" id="ProtNLM"/>
    </source>
</evidence>
<dbReference type="AlphaFoldDB" id="A0A077AVN5"/>
<feature type="transmembrane region" description="Helical" evidence="1">
    <location>
        <begin position="121"/>
        <end position="143"/>
    </location>
</feature>
<reference evidence="2 3" key="1">
    <citation type="submission" date="2014-07" db="EMBL/GenBank/DDBJ databases">
        <title>Comparative genomic insights into amoeba endosymbionts belonging to the families of Holosporaceae and Candidatus Midichloriaceae within Rickettsiales.</title>
        <authorList>
            <person name="Wang Z."/>
            <person name="Wu M."/>
        </authorList>
    </citation>
    <scope>NUCLEOTIDE SEQUENCE [LARGE SCALE GENOMIC DNA]</scope>
    <source>
        <strain evidence="2">PRA3</strain>
    </source>
</reference>
<dbReference type="Proteomes" id="UP000028926">
    <property type="component" value="Chromosome"/>
</dbReference>
<sequence>MVTGGGIENLNDSFFALYSGGLILFPTKQTDEIFFTGRKNFSLLILEEHENYHYIIFEILKKLLPQINLEPIISEFRQFHNSPQDQKTILSSHSPLPPLRPERREKTLKAFLGPLKKKKTWAVGAAFFILSIVGLVVSISSPFNNEPFLHNGKILLTQSICSDLPLPHTGMLLQRPELINEIKEVFKSPEEIGTVALVGIGGAGKTTLARQYALTQRLPVIWEINAETKESLIHAFENLAYDLSKTEEERY</sequence>
<dbReference type="SUPFAM" id="SSF52540">
    <property type="entry name" value="P-loop containing nucleoside triphosphate hydrolases"/>
    <property type="match status" value="1"/>
</dbReference>
<keyword evidence="3" id="KW-1185">Reference proteome</keyword>
<dbReference type="Gene3D" id="3.40.50.300">
    <property type="entry name" value="P-loop containing nucleotide triphosphate hydrolases"/>
    <property type="match status" value="1"/>
</dbReference>
<accession>A0A077AVN5</accession>
<protein>
    <recommendedName>
        <fullName evidence="4">NB-ARC domain-containing protein</fullName>
    </recommendedName>
</protein>
<organism evidence="2 3">
    <name type="scientific">Candidatus Odyssella acanthamoebae</name>
    <dbReference type="NCBI Taxonomy" id="91604"/>
    <lineage>
        <taxon>Bacteria</taxon>
        <taxon>Pseudomonadati</taxon>
        <taxon>Pseudomonadota</taxon>
        <taxon>Alphaproteobacteria</taxon>
        <taxon>Holosporales</taxon>
        <taxon>Candidatus Paracaedibacteraceae</taxon>
        <taxon>Candidatus Odyssella</taxon>
    </lineage>
</organism>
<evidence type="ECO:0000256" key="1">
    <source>
        <dbReference type="SAM" id="Phobius"/>
    </source>
</evidence>
<dbReference type="KEGG" id="paca:ID47_06340"/>
<dbReference type="InterPro" id="IPR027417">
    <property type="entry name" value="P-loop_NTPase"/>
</dbReference>